<feature type="transmembrane region" description="Helical" evidence="1">
    <location>
        <begin position="12"/>
        <end position="36"/>
    </location>
</feature>
<keyword evidence="1" id="KW-1133">Transmembrane helix</keyword>
<dbReference type="AlphaFoldDB" id="A0A7W9BAN9"/>
<evidence type="ECO:0000313" key="3">
    <source>
        <dbReference type="Proteomes" id="UP000546200"/>
    </source>
</evidence>
<keyword evidence="1" id="KW-0472">Membrane</keyword>
<evidence type="ECO:0000256" key="1">
    <source>
        <dbReference type="SAM" id="Phobius"/>
    </source>
</evidence>
<feature type="transmembrane region" description="Helical" evidence="1">
    <location>
        <begin position="48"/>
        <end position="66"/>
    </location>
</feature>
<dbReference type="Proteomes" id="UP000546200">
    <property type="component" value="Unassembled WGS sequence"/>
</dbReference>
<name>A0A7W9BAN9_9SPHN</name>
<dbReference type="RefSeq" id="WP_184054300.1">
    <property type="nucleotide sequence ID" value="NZ_JACIJK010000001.1"/>
</dbReference>
<gene>
    <name evidence="2" type="ORF">FHS94_000549</name>
</gene>
<protein>
    <submittedName>
        <fullName evidence="2">MFS superfamily sulfate permease-like transporter</fullName>
    </submittedName>
</protein>
<proteinExistence type="predicted"/>
<sequence length="83" mass="9539">MSDGDWFAPKRFGYGAGLPIAWQGWAILIGYLAILFGLERMIRAQHPAVFVTLVLIVTGALIVVAARHTRGGWRWRWRWWSED</sequence>
<accession>A0A7W9BAN9</accession>
<comment type="caution">
    <text evidence="2">The sequence shown here is derived from an EMBL/GenBank/DDBJ whole genome shotgun (WGS) entry which is preliminary data.</text>
</comment>
<dbReference type="EMBL" id="JACIJK010000001">
    <property type="protein sequence ID" value="MBB5713730.1"/>
    <property type="molecule type" value="Genomic_DNA"/>
</dbReference>
<organism evidence="2 3">
    <name type="scientific">Sphingomonas aerophila</name>
    <dbReference type="NCBI Taxonomy" id="1344948"/>
    <lineage>
        <taxon>Bacteria</taxon>
        <taxon>Pseudomonadati</taxon>
        <taxon>Pseudomonadota</taxon>
        <taxon>Alphaproteobacteria</taxon>
        <taxon>Sphingomonadales</taxon>
        <taxon>Sphingomonadaceae</taxon>
        <taxon>Sphingomonas</taxon>
    </lineage>
</organism>
<keyword evidence="1" id="KW-0812">Transmembrane</keyword>
<evidence type="ECO:0000313" key="2">
    <source>
        <dbReference type="EMBL" id="MBB5713730.1"/>
    </source>
</evidence>
<keyword evidence="3" id="KW-1185">Reference proteome</keyword>
<reference evidence="2 3" key="1">
    <citation type="submission" date="2020-08" db="EMBL/GenBank/DDBJ databases">
        <title>Genomic Encyclopedia of Type Strains, Phase IV (KMG-IV): sequencing the most valuable type-strain genomes for metagenomic binning, comparative biology and taxonomic classification.</title>
        <authorList>
            <person name="Goeker M."/>
        </authorList>
    </citation>
    <scope>NUCLEOTIDE SEQUENCE [LARGE SCALE GENOMIC DNA]</scope>
    <source>
        <strain evidence="2 3">DSM 100044</strain>
    </source>
</reference>